<dbReference type="AlphaFoldDB" id="A0A1I1LFC8"/>
<keyword evidence="3" id="KW-0479">Metal-binding</keyword>
<dbReference type="EMBL" id="FOLQ01000002">
    <property type="protein sequence ID" value="SFC71711.1"/>
    <property type="molecule type" value="Genomic_DNA"/>
</dbReference>
<feature type="binding site" evidence="3">
    <location>
        <position position="106"/>
    </location>
    <ligand>
        <name>substrate</name>
    </ligand>
</feature>
<comment type="similarity">
    <text evidence="1">Belongs to the SMP-30/CGR1 family.</text>
</comment>
<dbReference type="PANTHER" id="PTHR10907:SF47">
    <property type="entry name" value="REGUCALCIN"/>
    <property type="match status" value="1"/>
</dbReference>
<evidence type="ECO:0000256" key="1">
    <source>
        <dbReference type="ARBA" id="ARBA00008853"/>
    </source>
</evidence>
<keyword evidence="3" id="KW-0862">Zinc</keyword>
<accession>A0A1I1LFC8</accession>
<dbReference type="Gene3D" id="2.120.10.30">
    <property type="entry name" value="TolB, C-terminal domain"/>
    <property type="match status" value="1"/>
</dbReference>
<evidence type="ECO:0000256" key="2">
    <source>
        <dbReference type="PIRSR" id="PIRSR605511-1"/>
    </source>
</evidence>
<feature type="binding site" evidence="3">
    <location>
        <position position="126"/>
    </location>
    <ligand>
        <name>substrate</name>
    </ligand>
</feature>
<dbReference type="GO" id="GO:0019853">
    <property type="term" value="P:L-ascorbic acid biosynthetic process"/>
    <property type="evidence" value="ECO:0007669"/>
    <property type="project" value="TreeGrafter"/>
</dbReference>
<feature type="binding site" evidence="3">
    <location>
        <position position="108"/>
    </location>
    <ligand>
        <name>substrate</name>
    </ligand>
</feature>
<dbReference type="InterPro" id="IPR013658">
    <property type="entry name" value="SGL"/>
</dbReference>
<dbReference type="InterPro" id="IPR011042">
    <property type="entry name" value="6-blade_b-propeller_TolB-like"/>
</dbReference>
<sequence>MQTNNLQISCFVEAQCSLGEGPVWDTDRNGLWWVDIVGQQVYFAQAGGRSVQCWLMPEPIGFVLPRADGQLWAGLQSGLHLLTLPPTHTFSIRRLNYIDTDHPSIRFNDATLDTDGNLYATTMDMETQTPLGAIIRYSLPTSGQRLSETVLVSNFMVANGPALSPDGQTLYILESSGHPGRTKGIWRMSIGADGRLKTGTLLFGWPYEGSPDGGTTDSAGNLWVGHYGGDTIRQYSAEGQLLQAIQLPVVNPTKVAIHPDGTLFVTSAREGASNQQLIDYPLTGSVLKIQLG</sequence>
<reference evidence="5 6" key="1">
    <citation type="submission" date="2016-10" db="EMBL/GenBank/DDBJ databases">
        <authorList>
            <person name="de Groot N.N."/>
        </authorList>
    </citation>
    <scope>NUCLEOTIDE SEQUENCE [LARGE SCALE GENOMIC DNA]</scope>
    <source>
        <strain evidence="5 6">DSM 26130</strain>
    </source>
</reference>
<dbReference type="Proteomes" id="UP000198598">
    <property type="component" value="Unassembled WGS sequence"/>
</dbReference>
<dbReference type="PRINTS" id="PR01790">
    <property type="entry name" value="SMP30FAMILY"/>
</dbReference>
<dbReference type="GO" id="GO:0005509">
    <property type="term" value="F:calcium ion binding"/>
    <property type="evidence" value="ECO:0007669"/>
    <property type="project" value="TreeGrafter"/>
</dbReference>
<feature type="binding site" evidence="3">
    <location>
        <position position="212"/>
    </location>
    <ligand>
        <name>a divalent metal cation</name>
        <dbReference type="ChEBI" id="CHEBI:60240"/>
    </ligand>
</feature>
<evidence type="ECO:0000256" key="3">
    <source>
        <dbReference type="PIRSR" id="PIRSR605511-2"/>
    </source>
</evidence>
<dbReference type="STRING" id="662367.SAMN05216167_102222"/>
<feature type="domain" description="SMP-30/Gluconolactonase/LRE-like region" evidence="4">
    <location>
        <begin position="18"/>
        <end position="269"/>
    </location>
</feature>
<feature type="binding site" evidence="3">
    <location>
        <position position="159"/>
    </location>
    <ligand>
        <name>a divalent metal cation</name>
        <dbReference type="ChEBI" id="CHEBI:60240"/>
    </ligand>
</feature>
<evidence type="ECO:0000313" key="5">
    <source>
        <dbReference type="EMBL" id="SFC71711.1"/>
    </source>
</evidence>
<feature type="binding site" evidence="3">
    <location>
        <position position="20"/>
    </location>
    <ligand>
        <name>a divalent metal cation</name>
        <dbReference type="ChEBI" id="CHEBI:60240"/>
    </ligand>
</feature>
<dbReference type="GO" id="GO:0004341">
    <property type="term" value="F:gluconolactonase activity"/>
    <property type="evidence" value="ECO:0007669"/>
    <property type="project" value="TreeGrafter"/>
</dbReference>
<dbReference type="RefSeq" id="WP_093824056.1">
    <property type="nucleotide sequence ID" value="NZ_FOLQ01000002.1"/>
</dbReference>
<evidence type="ECO:0000313" key="6">
    <source>
        <dbReference type="Proteomes" id="UP000198598"/>
    </source>
</evidence>
<name>A0A1I1LFC8_9BACT</name>
<dbReference type="SUPFAM" id="SSF63829">
    <property type="entry name" value="Calcium-dependent phosphotriesterase"/>
    <property type="match status" value="1"/>
</dbReference>
<comment type="cofactor">
    <cofactor evidence="3">
        <name>Zn(2+)</name>
        <dbReference type="ChEBI" id="CHEBI:29105"/>
    </cofactor>
    <text evidence="3">Binds 1 divalent metal cation per subunit.</text>
</comment>
<keyword evidence="6" id="KW-1185">Reference proteome</keyword>
<dbReference type="Pfam" id="PF08450">
    <property type="entry name" value="SGL"/>
    <property type="match status" value="1"/>
</dbReference>
<feature type="active site" description="Proton donor/acceptor" evidence="2">
    <location>
        <position position="212"/>
    </location>
</feature>
<dbReference type="PANTHER" id="PTHR10907">
    <property type="entry name" value="REGUCALCIN"/>
    <property type="match status" value="1"/>
</dbReference>
<protein>
    <submittedName>
        <fullName evidence="5">Sugar lactone lactonase YvrE</fullName>
    </submittedName>
</protein>
<dbReference type="OrthoDB" id="2633250at2"/>
<gene>
    <name evidence="5" type="ORF">SAMN05216167_102222</name>
</gene>
<organism evidence="5 6">
    <name type="scientific">Spirosoma endophyticum</name>
    <dbReference type="NCBI Taxonomy" id="662367"/>
    <lineage>
        <taxon>Bacteria</taxon>
        <taxon>Pseudomonadati</taxon>
        <taxon>Bacteroidota</taxon>
        <taxon>Cytophagia</taxon>
        <taxon>Cytophagales</taxon>
        <taxon>Cytophagaceae</taxon>
        <taxon>Spirosoma</taxon>
    </lineage>
</organism>
<proteinExistence type="inferred from homology"/>
<evidence type="ECO:0000259" key="4">
    <source>
        <dbReference type="Pfam" id="PF08450"/>
    </source>
</evidence>
<dbReference type="InterPro" id="IPR005511">
    <property type="entry name" value="SMP-30"/>
</dbReference>